<dbReference type="EMBL" id="AK295662">
    <property type="protein sequence ID" value="BAG58524.1"/>
    <property type="molecule type" value="mRNA"/>
</dbReference>
<feature type="compositionally biased region" description="Basic and acidic residues" evidence="19">
    <location>
        <begin position="113"/>
        <end position="147"/>
    </location>
</feature>
<keyword evidence="11" id="KW-0175">Coiled coil</keyword>
<dbReference type="PeptideAtlas" id="B4DIL2"/>
<keyword evidence="6" id="KW-0963">Cytoplasm</keyword>
<evidence type="ECO:0000256" key="13">
    <source>
        <dbReference type="ARBA" id="ARBA00023212"/>
    </source>
</evidence>
<name>B4DIL2_HUMAN</name>
<evidence type="ECO:0000256" key="7">
    <source>
        <dbReference type="ARBA" id="ARBA00022701"/>
    </source>
</evidence>
<keyword evidence="7" id="KW-0493">Microtubule</keyword>
<evidence type="ECO:0000256" key="8">
    <source>
        <dbReference type="ARBA" id="ARBA00022782"/>
    </source>
</evidence>
<evidence type="ECO:0000256" key="2">
    <source>
        <dbReference type="ARBA" id="ARBA00004230"/>
    </source>
</evidence>
<feature type="region of interest" description="Disordered" evidence="19">
    <location>
        <begin position="26"/>
        <end position="147"/>
    </location>
</feature>
<reference evidence="20" key="1">
    <citation type="submission" date="2007-10" db="EMBL/GenBank/DDBJ databases">
        <title>NEDO human cDNA sequencing project focused on splicing variants.</title>
        <authorList>
            <person name="Wakamatsu A."/>
            <person name="Yamamoto J."/>
            <person name="Kimura K."/>
            <person name="Ishii S."/>
            <person name="Watanabe K."/>
            <person name="Sugiyama A."/>
            <person name="Murakawa K."/>
            <person name="Kaida T."/>
            <person name="Tsuchiya K."/>
            <person name="Fukuzumi Y."/>
            <person name="Kumagai A."/>
            <person name="Oishi Y."/>
            <person name="Yamamoto S."/>
            <person name="Ono Y."/>
            <person name="Komori Y."/>
            <person name="Yamazaki M."/>
            <person name="Kisu Y."/>
            <person name="Nishikawa T."/>
            <person name="Sugano S."/>
            <person name="Nomura N."/>
            <person name="Isogai T."/>
        </authorList>
    </citation>
    <scope>NUCLEOTIDE SEQUENCE</scope>
    <source>
        <tissue evidence="20">Hippocampus</tissue>
    </source>
</reference>
<evidence type="ECO:0000256" key="17">
    <source>
        <dbReference type="ARBA" id="ARBA00041830"/>
    </source>
</evidence>
<dbReference type="PANTHER" id="PTHR23162">
    <property type="entry name" value="OUTER DENSE FIBER OF SPERM TAILS 2"/>
    <property type="match status" value="1"/>
</dbReference>
<dbReference type="PANTHER" id="PTHR23162:SF8">
    <property type="entry name" value="OUTER DENSE FIBER PROTEIN 2"/>
    <property type="match status" value="1"/>
</dbReference>
<evidence type="ECO:0000256" key="4">
    <source>
        <dbReference type="ARBA" id="ARBA00009316"/>
    </source>
</evidence>
<keyword evidence="8" id="KW-0221">Differentiation</keyword>
<accession>B4DIL2</accession>
<comment type="similarity">
    <text evidence="4">Belongs to the ODF2 family.</text>
</comment>
<organism evidence="20">
    <name type="scientific">Homo sapiens</name>
    <name type="common">Human</name>
    <dbReference type="NCBI Taxonomy" id="9606"/>
    <lineage>
        <taxon>Eukaryota</taxon>
        <taxon>Metazoa</taxon>
        <taxon>Chordata</taxon>
        <taxon>Craniata</taxon>
        <taxon>Vertebrata</taxon>
        <taxon>Euteleostomi</taxon>
        <taxon>Mammalia</taxon>
        <taxon>Eutheria</taxon>
        <taxon>Euarchontoglires</taxon>
        <taxon>Primates</taxon>
        <taxon>Haplorrhini</taxon>
        <taxon>Catarrhini</taxon>
        <taxon>Hominidae</taxon>
        <taxon>Homo</taxon>
    </lineage>
</organism>
<dbReference type="AlphaFoldDB" id="B4DIL2"/>
<sequence length="147" mass="15781">MKDRSSTPPLHVHVDENTPVHVHIKKLPKPSATSSQKSHKRGMKGDTVNVRRSVRVKTKVPWMPPGKSSARPVGCKWETSEETPTTGEGVPHVQAGGGGNGWGCGCQAGHGLEGYHREAENGETNDLHGHQHPDKAEGTSPAEAEHI</sequence>
<keyword evidence="10" id="KW-0744">Spermatogenesis</keyword>
<dbReference type="GO" id="GO:0030154">
    <property type="term" value="P:cell differentiation"/>
    <property type="evidence" value="ECO:0007669"/>
    <property type="project" value="UniProtKB-KW"/>
</dbReference>
<evidence type="ECO:0000256" key="18">
    <source>
        <dbReference type="ARBA" id="ARBA00043200"/>
    </source>
</evidence>
<evidence type="ECO:0000256" key="10">
    <source>
        <dbReference type="ARBA" id="ARBA00022871"/>
    </source>
</evidence>
<evidence type="ECO:0000256" key="14">
    <source>
        <dbReference type="ARBA" id="ARBA00023273"/>
    </source>
</evidence>
<evidence type="ECO:0000256" key="5">
    <source>
        <dbReference type="ARBA" id="ARBA00022473"/>
    </source>
</evidence>
<dbReference type="InterPro" id="IPR026099">
    <property type="entry name" value="Odf2-rel"/>
</dbReference>
<dbReference type="GO" id="GO:0031514">
    <property type="term" value="C:motile cilium"/>
    <property type="evidence" value="ECO:0007669"/>
    <property type="project" value="UniProtKB-SubCell"/>
</dbReference>
<dbReference type="GO" id="GO:0005874">
    <property type="term" value="C:microtubule"/>
    <property type="evidence" value="ECO:0007669"/>
    <property type="project" value="UniProtKB-KW"/>
</dbReference>
<evidence type="ECO:0000256" key="1">
    <source>
        <dbReference type="ARBA" id="ARBA00004114"/>
    </source>
</evidence>
<evidence type="ECO:0000313" key="20">
    <source>
        <dbReference type="EMBL" id="BAG58524.1"/>
    </source>
</evidence>
<evidence type="ECO:0000256" key="12">
    <source>
        <dbReference type="ARBA" id="ARBA00023069"/>
    </source>
</evidence>
<keyword evidence="9" id="KW-0282">Flagellum</keyword>
<comment type="subcellular location">
    <subcellularLocation>
        <location evidence="2">Cell projection</location>
        <location evidence="2">Cilium</location>
        <location evidence="2">Flagellum</location>
    </subcellularLocation>
    <subcellularLocation>
        <location evidence="1">Cytoplasm</location>
        <location evidence="1">Cytoskeleton</location>
        <location evidence="1">Microtubule organizing center</location>
        <location evidence="1">Centrosome</location>
        <location evidence="1">Centriole</location>
    </subcellularLocation>
    <subcellularLocation>
        <location evidence="3">Cytoplasm</location>
        <location evidence="3">Cytoskeleton</location>
        <location evidence="3">Spindle pole</location>
    </subcellularLocation>
</comment>
<evidence type="ECO:0000256" key="19">
    <source>
        <dbReference type="SAM" id="MobiDB-lite"/>
    </source>
</evidence>
<comment type="function">
    <text evidence="15">Seems to be a major component of sperm tail outer dense fibers (ODF). ODFs are filamentous structures located on the outside of the axoneme in the midpiece and principal piece of the mammalian sperm tail and may help to maintain the passive elastic structures and elastic recoil of the sperm tail. May have a modulating influence on sperm motility. Functions as a general scaffold protein that is specifically localized at the distal/subdistal appendages of mother centrioles. Component of the centrosome matrix required for the localization of PLK1 and NIN to the centrosomes. Required for the formation and/or maintenance of normal CETN1 assembly.</text>
</comment>
<feature type="compositionally biased region" description="Gly residues" evidence="19">
    <location>
        <begin position="95"/>
        <end position="112"/>
    </location>
</feature>
<protein>
    <recommendedName>
        <fullName evidence="16">Outer dense fiber protein 2</fullName>
    </recommendedName>
    <alternativeName>
        <fullName evidence="17">Cenexin</fullName>
    </alternativeName>
    <alternativeName>
        <fullName evidence="18">Outer dense fiber of sperm tails protein 2</fullName>
    </alternativeName>
</protein>
<keyword evidence="14" id="KW-0966">Cell projection</keyword>
<evidence type="ECO:0000256" key="6">
    <source>
        <dbReference type="ARBA" id="ARBA00022490"/>
    </source>
</evidence>
<dbReference type="GO" id="GO:0000922">
    <property type="term" value="C:spindle pole"/>
    <property type="evidence" value="ECO:0007669"/>
    <property type="project" value="UniProtKB-SubCell"/>
</dbReference>
<evidence type="ECO:0000256" key="15">
    <source>
        <dbReference type="ARBA" id="ARBA00037601"/>
    </source>
</evidence>
<evidence type="ECO:0000256" key="16">
    <source>
        <dbReference type="ARBA" id="ARBA00040458"/>
    </source>
</evidence>
<keyword evidence="13" id="KW-0206">Cytoskeleton</keyword>
<keyword evidence="12" id="KW-0969">Cilium</keyword>
<evidence type="ECO:0000256" key="9">
    <source>
        <dbReference type="ARBA" id="ARBA00022846"/>
    </source>
</evidence>
<evidence type="ECO:0000256" key="11">
    <source>
        <dbReference type="ARBA" id="ARBA00023054"/>
    </source>
</evidence>
<dbReference type="GO" id="GO:0005814">
    <property type="term" value="C:centriole"/>
    <property type="evidence" value="ECO:0007669"/>
    <property type="project" value="UniProtKB-SubCell"/>
</dbReference>
<dbReference type="GO" id="GO:0007283">
    <property type="term" value="P:spermatogenesis"/>
    <property type="evidence" value="ECO:0007669"/>
    <property type="project" value="UniProtKB-KW"/>
</dbReference>
<evidence type="ECO:0000256" key="3">
    <source>
        <dbReference type="ARBA" id="ARBA00004647"/>
    </source>
</evidence>
<keyword evidence="5" id="KW-0217">Developmental protein</keyword>
<proteinExistence type="evidence at transcript level"/>